<feature type="domain" description="LIM zinc-binding" evidence="10">
    <location>
        <begin position="79"/>
        <end position="140"/>
    </location>
</feature>
<dbReference type="Proteomes" id="UP000002320">
    <property type="component" value="Unassembled WGS sequence"/>
</dbReference>
<evidence type="ECO:0000313" key="12">
    <source>
        <dbReference type="EnsemblMetazoa" id="CPIJ010097-PA"/>
    </source>
</evidence>
<gene>
    <name evidence="12" type="primary">6042483</name>
    <name evidence="11" type="ORF">CpipJ_CPIJ010097</name>
</gene>
<name>B0WSA8_CULQU</name>
<proteinExistence type="predicted"/>
<dbReference type="PANTHER" id="PTHR24208">
    <property type="entry name" value="LIM/HOMEOBOX PROTEIN LHX"/>
    <property type="match status" value="1"/>
</dbReference>
<dbReference type="AlphaFoldDB" id="B0WSA8"/>
<comment type="subcellular location">
    <subcellularLocation>
        <location evidence="1">Nucleus</location>
    </subcellularLocation>
</comment>
<evidence type="ECO:0000256" key="6">
    <source>
        <dbReference type="ARBA" id="ARBA00023155"/>
    </source>
</evidence>
<dbReference type="HOGENOM" id="CLU_1435743_0_0_1"/>
<dbReference type="GO" id="GO:0005634">
    <property type="term" value="C:nucleus"/>
    <property type="evidence" value="ECO:0007669"/>
    <property type="project" value="UniProtKB-SubCell"/>
</dbReference>
<evidence type="ECO:0000256" key="2">
    <source>
        <dbReference type="ARBA" id="ARBA00022723"/>
    </source>
</evidence>
<accession>B0WSA8</accession>
<evidence type="ECO:0000313" key="13">
    <source>
        <dbReference type="Proteomes" id="UP000002320"/>
    </source>
</evidence>
<dbReference type="PROSITE" id="PS00478">
    <property type="entry name" value="LIM_DOMAIN_1"/>
    <property type="match status" value="1"/>
</dbReference>
<dbReference type="GO" id="GO:0000981">
    <property type="term" value="F:DNA-binding transcription factor activity, RNA polymerase II-specific"/>
    <property type="evidence" value="ECO:0007669"/>
    <property type="project" value="TreeGrafter"/>
</dbReference>
<keyword evidence="3 8" id="KW-0862">Zinc</keyword>
<evidence type="ECO:0000256" key="5">
    <source>
        <dbReference type="ARBA" id="ARBA00023125"/>
    </source>
</evidence>
<feature type="region of interest" description="Disordered" evidence="9">
    <location>
        <begin position="1"/>
        <end position="23"/>
    </location>
</feature>
<dbReference type="eggNOG" id="KOG0490">
    <property type="taxonomic scope" value="Eukaryota"/>
</dbReference>
<dbReference type="KEGG" id="cqu:CpipJ_CPIJ010097"/>
<dbReference type="GO" id="GO:0000977">
    <property type="term" value="F:RNA polymerase II transcription regulatory region sequence-specific DNA binding"/>
    <property type="evidence" value="ECO:0007669"/>
    <property type="project" value="TreeGrafter"/>
</dbReference>
<protein>
    <submittedName>
        <fullName evidence="11 12">Lim homeobox protein</fullName>
    </submittedName>
</protein>
<sequence>MSNRHPNRPFDLDPPIHRDNITDQPKPPSLAIINLSAALKLQAQPKQKENIEVEVSVGFQWSRDKMLKDLIAAETVTPEKCAGCGIPIRDRYYLLVADRAWHNQCLRCCKCLANLETELSCYAREGNIYCKDDYYRASHLKIHASSHAWFVRNCFRYSNTQDIPLDMQHQHFQPENKFRCAFAVGKVRR</sequence>
<dbReference type="GO" id="GO:0030182">
    <property type="term" value="P:neuron differentiation"/>
    <property type="evidence" value="ECO:0007669"/>
    <property type="project" value="TreeGrafter"/>
</dbReference>
<keyword evidence="2 8" id="KW-0479">Metal-binding</keyword>
<evidence type="ECO:0000259" key="10">
    <source>
        <dbReference type="PROSITE" id="PS50023"/>
    </source>
</evidence>
<dbReference type="CDD" id="cd09369">
    <property type="entry name" value="LIM1_Lhx2_Lhx9"/>
    <property type="match status" value="1"/>
</dbReference>
<dbReference type="SUPFAM" id="SSF57716">
    <property type="entry name" value="Glucocorticoid receptor-like (DNA-binding domain)"/>
    <property type="match status" value="2"/>
</dbReference>
<dbReference type="InParanoid" id="B0WSA8"/>
<dbReference type="InterPro" id="IPR001781">
    <property type="entry name" value="Znf_LIM"/>
</dbReference>
<keyword evidence="6 11" id="KW-0371">Homeobox</keyword>
<evidence type="ECO:0000256" key="4">
    <source>
        <dbReference type="ARBA" id="ARBA00023038"/>
    </source>
</evidence>
<dbReference type="Pfam" id="PF00412">
    <property type="entry name" value="LIM"/>
    <property type="match status" value="1"/>
</dbReference>
<dbReference type="STRING" id="7176.B0WSA8"/>
<feature type="compositionally biased region" description="Basic and acidic residues" evidence="9">
    <location>
        <begin position="8"/>
        <end position="21"/>
    </location>
</feature>
<reference evidence="11" key="1">
    <citation type="submission" date="2007-03" db="EMBL/GenBank/DDBJ databases">
        <title>Annotation of Culex pipiens quinquefasciatus.</title>
        <authorList>
            <consortium name="The Broad Institute Genome Sequencing Platform"/>
            <person name="Atkinson P.W."/>
            <person name="Hemingway J."/>
            <person name="Christensen B.M."/>
            <person name="Higgs S."/>
            <person name="Kodira C."/>
            <person name="Hannick L."/>
            <person name="Megy K."/>
            <person name="O'Leary S."/>
            <person name="Pearson M."/>
            <person name="Haas B.J."/>
            <person name="Mauceli E."/>
            <person name="Wortman J.R."/>
            <person name="Lee N.H."/>
            <person name="Guigo R."/>
            <person name="Stanke M."/>
            <person name="Alvarado L."/>
            <person name="Amedeo P."/>
            <person name="Antoine C.H."/>
            <person name="Arensburger P."/>
            <person name="Bidwell S.L."/>
            <person name="Crawford M."/>
            <person name="Camaro F."/>
            <person name="Devon K."/>
            <person name="Engels R."/>
            <person name="Hammond M."/>
            <person name="Howarth C."/>
            <person name="Koehrsen M."/>
            <person name="Lawson D."/>
            <person name="Montgomery P."/>
            <person name="Nene V."/>
            <person name="Nusbaum C."/>
            <person name="Puiu D."/>
            <person name="Romero-Severson J."/>
            <person name="Severson D.W."/>
            <person name="Shumway M."/>
            <person name="Sisk P."/>
            <person name="Stolte C."/>
            <person name="Zeng Q."/>
            <person name="Eisenstadt E."/>
            <person name="Fraser-Liggett C."/>
            <person name="Strausberg R."/>
            <person name="Galagan J."/>
            <person name="Birren B."/>
            <person name="Collins F.H."/>
        </authorList>
    </citation>
    <scope>NUCLEOTIDE SEQUENCE [LARGE SCALE GENOMIC DNA]</scope>
    <source>
        <strain evidence="11">JHB</strain>
    </source>
</reference>
<evidence type="ECO:0000256" key="9">
    <source>
        <dbReference type="SAM" id="MobiDB-lite"/>
    </source>
</evidence>
<evidence type="ECO:0000313" key="11">
    <source>
        <dbReference type="EMBL" id="EDS33738.1"/>
    </source>
</evidence>
<keyword evidence="13" id="KW-1185">Reference proteome</keyword>
<dbReference type="Gene3D" id="2.10.110.10">
    <property type="entry name" value="Cysteine Rich Protein"/>
    <property type="match status" value="1"/>
</dbReference>
<reference evidence="12" key="2">
    <citation type="submission" date="2020-05" db="UniProtKB">
        <authorList>
            <consortium name="EnsemblMetazoa"/>
        </authorList>
    </citation>
    <scope>IDENTIFICATION</scope>
    <source>
        <strain evidence="12">JHB</strain>
    </source>
</reference>
<dbReference type="SMART" id="SM00132">
    <property type="entry name" value="LIM"/>
    <property type="match status" value="1"/>
</dbReference>
<evidence type="ECO:0000256" key="8">
    <source>
        <dbReference type="PROSITE-ProRule" id="PRU00125"/>
    </source>
</evidence>
<evidence type="ECO:0000256" key="3">
    <source>
        <dbReference type="ARBA" id="ARBA00022833"/>
    </source>
</evidence>
<dbReference type="InterPro" id="IPR050453">
    <property type="entry name" value="LIM_Homeobox_TF"/>
</dbReference>
<dbReference type="PROSITE" id="PS50023">
    <property type="entry name" value="LIM_DOMAIN_2"/>
    <property type="match status" value="1"/>
</dbReference>
<evidence type="ECO:0000256" key="7">
    <source>
        <dbReference type="ARBA" id="ARBA00023242"/>
    </source>
</evidence>
<keyword evidence="4 8" id="KW-0440">LIM domain</keyword>
<dbReference type="VEuPathDB" id="VectorBase:CPIJ010097"/>
<dbReference type="EnsemblMetazoa" id="CPIJ010097-RA">
    <property type="protein sequence ID" value="CPIJ010097-PA"/>
    <property type="gene ID" value="CPIJ010097"/>
</dbReference>
<organism>
    <name type="scientific">Culex quinquefasciatus</name>
    <name type="common">Southern house mosquito</name>
    <name type="synonym">Culex pungens</name>
    <dbReference type="NCBI Taxonomy" id="7176"/>
    <lineage>
        <taxon>Eukaryota</taxon>
        <taxon>Metazoa</taxon>
        <taxon>Ecdysozoa</taxon>
        <taxon>Arthropoda</taxon>
        <taxon>Hexapoda</taxon>
        <taxon>Insecta</taxon>
        <taxon>Pterygota</taxon>
        <taxon>Neoptera</taxon>
        <taxon>Endopterygota</taxon>
        <taxon>Diptera</taxon>
        <taxon>Nematocera</taxon>
        <taxon>Culicoidea</taxon>
        <taxon>Culicidae</taxon>
        <taxon>Culicinae</taxon>
        <taxon>Culicini</taxon>
        <taxon>Culex</taxon>
        <taxon>Culex</taxon>
    </lineage>
</organism>
<dbReference type="FunFam" id="2.10.110.10:FF:000033">
    <property type="entry name" value="LIM/homeobox protein Lhx9 isoform X2"/>
    <property type="match status" value="1"/>
</dbReference>
<dbReference type="EMBL" id="DS232067">
    <property type="protein sequence ID" value="EDS33738.1"/>
    <property type="molecule type" value="Genomic_DNA"/>
</dbReference>
<keyword evidence="7" id="KW-0539">Nucleus</keyword>
<keyword evidence="5" id="KW-0238">DNA-binding</keyword>
<dbReference type="PANTHER" id="PTHR24208:SF168">
    <property type="entry name" value="PROTEIN APTEROUS"/>
    <property type="match status" value="1"/>
</dbReference>
<dbReference type="GO" id="GO:0046872">
    <property type="term" value="F:metal ion binding"/>
    <property type="evidence" value="ECO:0007669"/>
    <property type="project" value="UniProtKB-KW"/>
</dbReference>
<evidence type="ECO:0000256" key="1">
    <source>
        <dbReference type="ARBA" id="ARBA00004123"/>
    </source>
</evidence>